<dbReference type="InterPro" id="IPR050446">
    <property type="entry name" value="FAD-oxidoreductase/Apoptosis"/>
</dbReference>
<dbReference type="SUPFAM" id="SSF51905">
    <property type="entry name" value="FAD/NAD(P)-binding domain"/>
    <property type="match status" value="2"/>
</dbReference>
<comment type="cofactor">
    <cofactor evidence="1">
        <name>FAD</name>
        <dbReference type="ChEBI" id="CHEBI:57692"/>
    </cofactor>
</comment>
<dbReference type="PANTHER" id="PTHR43557">
    <property type="entry name" value="APOPTOSIS-INDUCING FACTOR 1"/>
    <property type="match status" value="1"/>
</dbReference>
<reference evidence="7 8" key="1">
    <citation type="submission" date="2019-08" db="EMBL/GenBank/DDBJ databases">
        <title>Genone of Arthrobacter echini P9.</title>
        <authorList>
            <person name="Bowman J.P."/>
        </authorList>
    </citation>
    <scope>NUCLEOTIDE SEQUENCE [LARGE SCALE GENOMIC DNA]</scope>
    <source>
        <strain evidence="7 8">P9</strain>
    </source>
</reference>
<evidence type="ECO:0000313" key="8">
    <source>
        <dbReference type="Proteomes" id="UP000323410"/>
    </source>
</evidence>
<feature type="domain" description="Reductase C-terminal" evidence="6">
    <location>
        <begin position="319"/>
        <end position="395"/>
    </location>
</feature>
<dbReference type="PRINTS" id="PR00368">
    <property type="entry name" value="FADPNR"/>
</dbReference>
<keyword evidence="4" id="KW-0560">Oxidoreductase</keyword>
<dbReference type="PRINTS" id="PR00411">
    <property type="entry name" value="PNDRDTASEI"/>
</dbReference>
<dbReference type="PANTHER" id="PTHR43557:SF2">
    <property type="entry name" value="RIESKE DOMAIN-CONTAINING PROTEIN-RELATED"/>
    <property type="match status" value="1"/>
</dbReference>
<protein>
    <submittedName>
        <fullName evidence="7">NAD(P)/FAD-dependent oxidoreductase</fullName>
    </submittedName>
</protein>
<dbReference type="SUPFAM" id="SSF55424">
    <property type="entry name" value="FAD/NAD-linked reductases, dimerisation (C-terminal) domain"/>
    <property type="match status" value="1"/>
</dbReference>
<evidence type="ECO:0000256" key="1">
    <source>
        <dbReference type="ARBA" id="ARBA00001974"/>
    </source>
</evidence>
<comment type="caution">
    <text evidence="7">The sequence shown here is derived from an EMBL/GenBank/DDBJ whole genome shotgun (WGS) entry which is preliminary data.</text>
</comment>
<dbReference type="GO" id="GO:0016651">
    <property type="term" value="F:oxidoreductase activity, acting on NAD(P)H"/>
    <property type="evidence" value="ECO:0007669"/>
    <property type="project" value="TreeGrafter"/>
</dbReference>
<dbReference type="OrthoDB" id="1145at2"/>
<name>A0A5D0XTX1_9MICC</name>
<dbReference type="Pfam" id="PF14759">
    <property type="entry name" value="Reductase_C"/>
    <property type="match status" value="1"/>
</dbReference>
<dbReference type="Gene3D" id="3.30.390.30">
    <property type="match status" value="1"/>
</dbReference>
<keyword evidence="2" id="KW-0285">Flavoprotein</keyword>
<accession>A0A5D0XTX1</accession>
<dbReference type="EMBL" id="VSLD01000001">
    <property type="protein sequence ID" value="TYD00174.1"/>
    <property type="molecule type" value="Genomic_DNA"/>
</dbReference>
<evidence type="ECO:0000256" key="3">
    <source>
        <dbReference type="ARBA" id="ARBA00022827"/>
    </source>
</evidence>
<dbReference type="GO" id="GO:0005737">
    <property type="term" value="C:cytoplasm"/>
    <property type="evidence" value="ECO:0007669"/>
    <property type="project" value="TreeGrafter"/>
</dbReference>
<feature type="domain" description="FAD/NAD(P)-binding" evidence="5">
    <location>
        <begin position="4"/>
        <end position="296"/>
    </location>
</feature>
<dbReference type="RefSeq" id="WP_148599481.1">
    <property type="nucleotide sequence ID" value="NZ_VSLD01000001.1"/>
</dbReference>
<proteinExistence type="predicted"/>
<dbReference type="Gene3D" id="3.50.50.60">
    <property type="entry name" value="FAD/NAD(P)-binding domain"/>
    <property type="match status" value="2"/>
</dbReference>
<dbReference type="InterPro" id="IPR028202">
    <property type="entry name" value="Reductase_C"/>
</dbReference>
<sequence>METLAVVGASLAGLSAARAARARGFSGRLIMIGDEHHRPYDRPPLSKDFLLGRVQAEDLLLESDPHELDAEWILGTAAVALDTSSRTLLLENGRALTADGIVIATGARARSLPALSGLANVHTLRSLPDAQRLAPALRPGGRLTVIGAGFIGAEVASVAVQRGMQVTIIDTKPIPFQAQLGPEMGSVMAGLHASHGVELISSAVIESFGSSGSGVTTVRLQGGRSVVADTVVVGIGSEPNTEWLESSGLSLDRGVLCDAMGRTGIPGVVAVGDCAAWFDPETGRHRRAEHWTGAFERAALAVEVLLDPGAPQGPTTPHYFWSDQYGVKLQFAGDVAGYDRLEIEAGDVGSGSFLAVYYRAEVPVAVLGMNQPKLFTRRRRSLPARVPVDSAVLAPTGRAPRSLADLWSGAGLSSLIGSGAHSDRSST</sequence>
<dbReference type="InterPro" id="IPR016156">
    <property type="entry name" value="FAD/NAD-linked_Rdtase_dimer_sf"/>
</dbReference>
<dbReference type="Proteomes" id="UP000323410">
    <property type="component" value="Unassembled WGS sequence"/>
</dbReference>
<gene>
    <name evidence="7" type="ORF">FQ377_01540</name>
</gene>
<evidence type="ECO:0000259" key="6">
    <source>
        <dbReference type="Pfam" id="PF14759"/>
    </source>
</evidence>
<dbReference type="AlphaFoldDB" id="A0A5D0XTX1"/>
<evidence type="ECO:0000259" key="5">
    <source>
        <dbReference type="Pfam" id="PF07992"/>
    </source>
</evidence>
<dbReference type="Pfam" id="PF07992">
    <property type="entry name" value="Pyr_redox_2"/>
    <property type="match status" value="1"/>
</dbReference>
<keyword evidence="3" id="KW-0274">FAD</keyword>
<evidence type="ECO:0000313" key="7">
    <source>
        <dbReference type="EMBL" id="TYD00174.1"/>
    </source>
</evidence>
<dbReference type="InterPro" id="IPR036188">
    <property type="entry name" value="FAD/NAD-bd_sf"/>
</dbReference>
<evidence type="ECO:0000256" key="4">
    <source>
        <dbReference type="ARBA" id="ARBA00023002"/>
    </source>
</evidence>
<dbReference type="InterPro" id="IPR023753">
    <property type="entry name" value="FAD/NAD-binding_dom"/>
</dbReference>
<organism evidence="7 8">
    <name type="scientific">Arthrobacter echini</name>
    <dbReference type="NCBI Taxonomy" id="1529066"/>
    <lineage>
        <taxon>Bacteria</taxon>
        <taxon>Bacillati</taxon>
        <taxon>Actinomycetota</taxon>
        <taxon>Actinomycetes</taxon>
        <taxon>Micrococcales</taxon>
        <taxon>Micrococcaceae</taxon>
        <taxon>Arthrobacter</taxon>
    </lineage>
</organism>
<evidence type="ECO:0000256" key="2">
    <source>
        <dbReference type="ARBA" id="ARBA00022630"/>
    </source>
</evidence>
<keyword evidence="8" id="KW-1185">Reference proteome</keyword>